<reference evidence="1 2" key="1">
    <citation type="submission" date="2018-01" db="EMBL/GenBank/DDBJ databases">
        <title>Draft genome of the strawberry crown rot pathogen Phytophthora cactorum.</title>
        <authorList>
            <person name="Armitage A.D."/>
            <person name="Lysoe E."/>
            <person name="Nellist C.F."/>
            <person name="Harrison R.J."/>
            <person name="Brurberg M.B."/>
        </authorList>
    </citation>
    <scope>NUCLEOTIDE SEQUENCE [LARGE SCALE GENOMIC DNA]</scope>
    <source>
        <strain evidence="1 2">10300</strain>
    </source>
</reference>
<name>A0A329RXF4_9STRA</name>
<protein>
    <submittedName>
        <fullName evidence="1">Uncharacterized protein</fullName>
    </submittedName>
</protein>
<evidence type="ECO:0000313" key="1">
    <source>
        <dbReference type="EMBL" id="RAW29241.1"/>
    </source>
</evidence>
<dbReference type="EMBL" id="MJFZ01000439">
    <property type="protein sequence ID" value="RAW29241.1"/>
    <property type="molecule type" value="Genomic_DNA"/>
</dbReference>
<proteinExistence type="predicted"/>
<dbReference type="VEuPathDB" id="FungiDB:PC110_g14389"/>
<dbReference type="AlphaFoldDB" id="A0A329RXF4"/>
<organism evidence="1 2">
    <name type="scientific">Phytophthora cactorum</name>
    <dbReference type="NCBI Taxonomy" id="29920"/>
    <lineage>
        <taxon>Eukaryota</taxon>
        <taxon>Sar</taxon>
        <taxon>Stramenopiles</taxon>
        <taxon>Oomycota</taxon>
        <taxon>Peronosporomycetes</taxon>
        <taxon>Peronosporales</taxon>
        <taxon>Peronosporaceae</taxon>
        <taxon>Phytophthora</taxon>
    </lineage>
</organism>
<accession>A0A329RXF4</accession>
<sequence>MSRLTKRWREDELPEEKHRDLAQIMCSYVKLRDLAATTTLKRSPK</sequence>
<gene>
    <name evidence="1" type="ORF">PC110_g14389</name>
</gene>
<evidence type="ECO:0000313" key="2">
    <source>
        <dbReference type="Proteomes" id="UP000251314"/>
    </source>
</evidence>
<dbReference type="Proteomes" id="UP000251314">
    <property type="component" value="Unassembled WGS sequence"/>
</dbReference>
<comment type="caution">
    <text evidence="1">The sequence shown here is derived from an EMBL/GenBank/DDBJ whole genome shotgun (WGS) entry which is preliminary data.</text>
</comment>
<keyword evidence="2" id="KW-1185">Reference proteome</keyword>